<proteinExistence type="predicted"/>
<organism evidence="3 4">
    <name type="scientific">Scophthalmus maximus</name>
    <name type="common">Turbot</name>
    <name type="synonym">Psetta maxima</name>
    <dbReference type="NCBI Taxonomy" id="52904"/>
    <lineage>
        <taxon>Eukaryota</taxon>
        <taxon>Metazoa</taxon>
        <taxon>Chordata</taxon>
        <taxon>Craniata</taxon>
        <taxon>Vertebrata</taxon>
        <taxon>Euteleostomi</taxon>
        <taxon>Actinopterygii</taxon>
        <taxon>Neopterygii</taxon>
        <taxon>Teleostei</taxon>
        <taxon>Neoteleostei</taxon>
        <taxon>Acanthomorphata</taxon>
        <taxon>Carangaria</taxon>
        <taxon>Pleuronectiformes</taxon>
        <taxon>Pleuronectoidei</taxon>
        <taxon>Scophthalmidae</taxon>
        <taxon>Scophthalmus</taxon>
    </lineage>
</organism>
<evidence type="ECO:0000313" key="4">
    <source>
        <dbReference type="Proteomes" id="UP000246464"/>
    </source>
</evidence>
<evidence type="ECO:0000256" key="1">
    <source>
        <dbReference type="SAM" id="MobiDB-lite"/>
    </source>
</evidence>
<dbReference type="InterPro" id="IPR003034">
    <property type="entry name" value="SAP_dom"/>
</dbReference>
<name>A0A2U9CLN2_SCOMX</name>
<protein>
    <submittedName>
        <fullName evidence="3">Putative HMG domain-containing protein 3-like</fullName>
    </submittedName>
</protein>
<evidence type="ECO:0000259" key="2">
    <source>
        <dbReference type="PROSITE" id="PS50800"/>
    </source>
</evidence>
<sequence length="144" mass="16443">MLPKTEILKGLANKPATETKPSKGPCMDEDKLVHLMESKKASRSELIKACSDLGVSTEGSETDLINRLEEMLLYKDVYPKMFMKLQRTGERYSLYDRFHQKNQTRPEEILRSLNIVPDLYSYVNSSEAEQKTRSSLTTGTSYAK</sequence>
<dbReference type="PROSITE" id="PS50800">
    <property type="entry name" value="SAP"/>
    <property type="match status" value="1"/>
</dbReference>
<keyword evidence="4" id="KW-1185">Reference proteome</keyword>
<dbReference type="EMBL" id="CP026259">
    <property type="protein sequence ID" value="AWP16890.1"/>
    <property type="molecule type" value="Genomic_DNA"/>
</dbReference>
<dbReference type="AlphaFoldDB" id="A0A2U9CLN2"/>
<gene>
    <name evidence="3" type="ORF">SMAX5B_016905</name>
</gene>
<reference evidence="3 4" key="1">
    <citation type="submission" date="2017-12" db="EMBL/GenBank/DDBJ databases">
        <title>Integrating genomic resources of turbot (Scophthalmus maximus) in depth evaluation of genetic and physical mapping variation across individuals.</title>
        <authorList>
            <person name="Martinez P."/>
        </authorList>
    </citation>
    <scope>NUCLEOTIDE SEQUENCE [LARGE SCALE GENOMIC DNA]</scope>
</reference>
<feature type="domain" description="SAP" evidence="2">
    <location>
        <begin position="38"/>
        <end position="72"/>
    </location>
</feature>
<accession>A0A2U9CLN2</accession>
<evidence type="ECO:0000313" key="3">
    <source>
        <dbReference type="EMBL" id="AWP16890.1"/>
    </source>
</evidence>
<feature type="region of interest" description="Disordered" evidence="1">
    <location>
        <begin position="1"/>
        <end position="25"/>
    </location>
</feature>
<dbReference type="Proteomes" id="UP000246464">
    <property type="component" value="Chromosome 17"/>
</dbReference>